<name>A0A5A7R723_STRAF</name>
<organism evidence="8 9">
    <name type="scientific">Striga asiatica</name>
    <name type="common">Asiatic witchweed</name>
    <name type="synonym">Buchnera asiatica</name>
    <dbReference type="NCBI Taxonomy" id="4170"/>
    <lineage>
        <taxon>Eukaryota</taxon>
        <taxon>Viridiplantae</taxon>
        <taxon>Streptophyta</taxon>
        <taxon>Embryophyta</taxon>
        <taxon>Tracheophyta</taxon>
        <taxon>Spermatophyta</taxon>
        <taxon>Magnoliopsida</taxon>
        <taxon>eudicotyledons</taxon>
        <taxon>Gunneridae</taxon>
        <taxon>Pentapetalae</taxon>
        <taxon>asterids</taxon>
        <taxon>lamiids</taxon>
        <taxon>Lamiales</taxon>
        <taxon>Orobanchaceae</taxon>
        <taxon>Buchnereae</taxon>
        <taxon>Striga</taxon>
    </lineage>
</organism>
<dbReference type="InterPro" id="IPR052751">
    <property type="entry name" value="Plant_MAPKKK"/>
</dbReference>
<feature type="domain" description="Protein kinase" evidence="7">
    <location>
        <begin position="3"/>
        <end position="248"/>
    </location>
</feature>
<feature type="binding site" evidence="5">
    <location>
        <position position="32"/>
    </location>
    <ligand>
        <name>ATP</name>
        <dbReference type="ChEBI" id="CHEBI:30616"/>
    </ligand>
</feature>
<keyword evidence="2 5" id="KW-0547">Nucleotide-binding</keyword>
<dbReference type="Gene3D" id="1.10.510.10">
    <property type="entry name" value="Transferase(Phosphotransferase) domain 1"/>
    <property type="match status" value="1"/>
</dbReference>
<evidence type="ECO:0000313" key="9">
    <source>
        <dbReference type="Proteomes" id="UP000325081"/>
    </source>
</evidence>
<evidence type="ECO:0000259" key="7">
    <source>
        <dbReference type="PROSITE" id="PS50011"/>
    </source>
</evidence>
<dbReference type="InterPro" id="IPR000719">
    <property type="entry name" value="Prot_kinase_dom"/>
</dbReference>
<keyword evidence="3 8" id="KW-0418">Kinase</keyword>
<gene>
    <name evidence="8" type="ORF">STAS_30739</name>
</gene>
<dbReference type="SUPFAM" id="SSF56112">
    <property type="entry name" value="Protein kinase-like (PK-like)"/>
    <property type="match status" value="1"/>
</dbReference>
<dbReference type="GO" id="GO:0004674">
    <property type="term" value="F:protein serine/threonine kinase activity"/>
    <property type="evidence" value="ECO:0007669"/>
    <property type="project" value="UniProtKB-KW"/>
</dbReference>
<dbReference type="Pfam" id="PF00069">
    <property type="entry name" value="Pkinase"/>
    <property type="match status" value="1"/>
</dbReference>
<dbReference type="AlphaFoldDB" id="A0A5A7R723"/>
<dbReference type="PROSITE" id="PS50011">
    <property type="entry name" value="PROTEIN_KINASE_DOM"/>
    <property type="match status" value="1"/>
</dbReference>
<proteinExistence type="inferred from homology"/>
<keyword evidence="4 5" id="KW-0067">ATP-binding</keyword>
<dbReference type="InterPro" id="IPR017441">
    <property type="entry name" value="Protein_kinase_ATP_BS"/>
</dbReference>
<evidence type="ECO:0000256" key="4">
    <source>
        <dbReference type="ARBA" id="ARBA00022840"/>
    </source>
</evidence>
<evidence type="ECO:0000313" key="8">
    <source>
        <dbReference type="EMBL" id="GER53232.1"/>
    </source>
</evidence>
<dbReference type="InterPro" id="IPR011009">
    <property type="entry name" value="Kinase-like_dom_sf"/>
</dbReference>
<dbReference type="GO" id="GO:0005524">
    <property type="term" value="F:ATP binding"/>
    <property type="evidence" value="ECO:0007669"/>
    <property type="project" value="UniProtKB-UniRule"/>
</dbReference>
<dbReference type="CDD" id="cd06606">
    <property type="entry name" value="STKc_MAPKKK"/>
    <property type="match status" value="1"/>
</dbReference>
<evidence type="ECO:0000256" key="6">
    <source>
        <dbReference type="RuleBase" id="RU000304"/>
    </source>
</evidence>
<dbReference type="SMART" id="SM00220">
    <property type="entry name" value="S_TKc"/>
    <property type="match status" value="1"/>
</dbReference>
<evidence type="ECO:0000256" key="5">
    <source>
        <dbReference type="PROSITE-ProRule" id="PRU10141"/>
    </source>
</evidence>
<dbReference type="GO" id="GO:0007165">
    <property type="term" value="P:signal transduction"/>
    <property type="evidence" value="ECO:0007669"/>
    <property type="project" value="TreeGrafter"/>
</dbReference>
<evidence type="ECO:0000256" key="2">
    <source>
        <dbReference type="ARBA" id="ARBA00022741"/>
    </source>
</evidence>
<dbReference type="EMBL" id="BKCP01010515">
    <property type="protein sequence ID" value="GER53232.1"/>
    <property type="molecule type" value="Genomic_DNA"/>
</dbReference>
<evidence type="ECO:0000256" key="3">
    <source>
        <dbReference type="ARBA" id="ARBA00022777"/>
    </source>
</evidence>
<dbReference type="PANTHER" id="PTHR48011:SF4">
    <property type="entry name" value="MITOGEN-ACTIVATED PROTEIN KINASE KINASE KINASE 19"/>
    <property type="match status" value="1"/>
</dbReference>
<protein>
    <submittedName>
        <fullName evidence="8">Mitogen-activated protein kinase kinase kinase</fullName>
    </submittedName>
</protein>
<comment type="caution">
    <text evidence="8">The sequence shown here is derived from an EMBL/GenBank/DDBJ whole genome shotgun (WGS) entry which is preliminary data.</text>
</comment>
<dbReference type="PROSITE" id="PS00108">
    <property type="entry name" value="PROTEIN_KINASE_ST"/>
    <property type="match status" value="1"/>
</dbReference>
<dbReference type="InterPro" id="IPR008271">
    <property type="entry name" value="Ser/Thr_kinase_AS"/>
</dbReference>
<accession>A0A5A7R723</accession>
<dbReference type="OrthoDB" id="275301at2759"/>
<comment type="similarity">
    <text evidence="6">Belongs to the protein kinase superfamily.</text>
</comment>
<dbReference type="PANTHER" id="PTHR48011">
    <property type="entry name" value="CCR4-NOT TRANSCRIPTIONAL COMPLEX SUBUNIT CAF120-RELATED"/>
    <property type="match status" value="1"/>
</dbReference>
<sequence length="359" mass="38990">MDWIRGHIIGHGSSATVSTATARFSGEILAVKSADLSRAGPLQREHKILSTLNHPNIIGYVGCHVSIENRRPLFNLVMEYAPGGTLADAVRRGPLDEPTIGRYTRGIVNGLEYLHSRGIVHCDIKGSNVLLSRDEAKIADFGCAKLAGDDVAAIGGTPLYMSPEAARGERQSFPADIWALGCTIVEMATGRPPWPNNASTLGRIAFSGETPEVPEFLSESARDFLGRCLRVDPDERWTARQLAEHPFVSGFGFGFGQEKEVTGKMCSPTSVLDRGIWGSVEEGLSDFGDFSNGAVQRIRELCVSSGREDWEGEEGWITVRDSKNVNINNINSGGEFREESFGLCGCPSFQRDTGDVQRG</sequence>
<dbReference type="Proteomes" id="UP000325081">
    <property type="component" value="Unassembled WGS sequence"/>
</dbReference>
<dbReference type="PROSITE" id="PS00107">
    <property type="entry name" value="PROTEIN_KINASE_ATP"/>
    <property type="match status" value="1"/>
</dbReference>
<keyword evidence="6" id="KW-0723">Serine/threonine-protein kinase</keyword>
<evidence type="ECO:0000256" key="1">
    <source>
        <dbReference type="ARBA" id="ARBA00022679"/>
    </source>
</evidence>
<keyword evidence="9" id="KW-1185">Reference proteome</keyword>
<keyword evidence="1" id="KW-0808">Transferase</keyword>
<reference evidence="9" key="1">
    <citation type="journal article" date="2019" name="Curr. Biol.">
        <title>Genome Sequence of Striga asiatica Provides Insight into the Evolution of Plant Parasitism.</title>
        <authorList>
            <person name="Yoshida S."/>
            <person name="Kim S."/>
            <person name="Wafula E.K."/>
            <person name="Tanskanen J."/>
            <person name="Kim Y.M."/>
            <person name="Honaas L."/>
            <person name="Yang Z."/>
            <person name="Spallek T."/>
            <person name="Conn C.E."/>
            <person name="Ichihashi Y."/>
            <person name="Cheong K."/>
            <person name="Cui S."/>
            <person name="Der J.P."/>
            <person name="Gundlach H."/>
            <person name="Jiao Y."/>
            <person name="Hori C."/>
            <person name="Ishida J.K."/>
            <person name="Kasahara H."/>
            <person name="Kiba T."/>
            <person name="Kim M.S."/>
            <person name="Koo N."/>
            <person name="Laohavisit A."/>
            <person name="Lee Y.H."/>
            <person name="Lumba S."/>
            <person name="McCourt P."/>
            <person name="Mortimer J.C."/>
            <person name="Mutuku J.M."/>
            <person name="Nomura T."/>
            <person name="Sasaki-Sekimoto Y."/>
            <person name="Seto Y."/>
            <person name="Wang Y."/>
            <person name="Wakatake T."/>
            <person name="Sakakibara H."/>
            <person name="Demura T."/>
            <person name="Yamaguchi S."/>
            <person name="Yoneyama K."/>
            <person name="Manabe R.I."/>
            <person name="Nelson D.C."/>
            <person name="Schulman A.H."/>
            <person name="Timko M.P."/>
            <person name="dePamphilis C.W."/>
            <person name="Choi D."/>
            <person name="Shirasu K."/>
        </authorList>
    </citation>
    <scope>NUCLEOTIDE SEQUENCE [LARGE SCALE GENOMIC DNA]</scope>
    <source>
        <strain evidence="9">cv. UVA1</strain>
    </source>
</reference>